<keyword evidence="3" id="KW-1185">Reference proteome</keyword>
<feature type="compositionally biased region" description="Polar residues" evidence="1">
    <location>
        <begin position="10"/>
        <end position="21"/>
    </location>
</feature>
<evidence type="ECO:0000256" key="1">
    <source>
        <dbReference type="SAM" id="MobiDB-lite"/>
    </source>
</evidence>
<feature type="region of interest" description="Disordered" evidence="1">
    <location>
        <begin position="1"/>
        <end position="21"/>
    </location>
</feature>
<organism evidence="2 3">
    <name type="scientific">Petrolisthes manimaculis</name>
    <dbReference type="NCBI Taxonomy" id="1843537"/>
    <lineage>
        <taxon>Eukaryota</taxon>
        <taxon>Metazoa</taxon>
        <taxon>Ecdysozoa</taxon>
        <taxon>Arthropoda</taxon>
        <taxon>Crustacea</taxon>
        <taxon>Multicrustacea</taxon>
        <taxon>Malacostraca</taxon>
        <taxon>Eumalacostraca</taxon>
        <taxon>Eucarida</taxon>
        <taxon>Decapoda</taxon>
        <taxon>Pleocyemata</taxon>
        <taxon>Anomura</taxon>
        <taxon>Galatheoidea</taxon>
        <taxon>Porcellanidae</taxon>
        <taxon>Petrolisthes</taxon>
    </lineage>
</organism>
<dbReference type="AlphaFoldDB" id="A0AAE1Q941"/>
<proteinExistence type="predicted"/>
<reference evidence="2" key="1">
    <citation type="submission" date="2023-11" db="EMBL/GenBank/DDBJ databases">
        <title>Genome assemblies of two species of porcelain crab, Petrolisthes cinctipes and Petrolisthes manimaculis (Anomura: Porcellanidae).</title>
        <authorList>
            <person name="Angst P."/>
        </authorList>
    </citation>
    <scope>NUCLEOTIDE SEQUENCE</scope>
    <source>
        <strain evidence="2">PB745_02</strain>
        <tissue evidence="2">Gill</tissue>
    </source>
</reference>
<comment type="caution">
    <text evidence="2">The sequence shown here is derived from an EMBL/GenBank/DDBJ whole genome shotgun (WGS) entry which is preliminary data.</text>
</comment>
<evidence type="ECO:0000313" key="3">
    <source>
        <dbReference type="Proteomes" id="UP001292094"/>
    </source>
</evidence>
<dbReference type="EMBL" id="JAWZYT010000533">
    <property type="protein sequence ID" value="KAK4322156.1"/>
    <property type="molecule type" value="Genomic_DNA"/>
</dbReference>
<accession>A0AAE1Q941</accession>
<protein>
    <submittedName>
        <fullName evidence="2">Uncharacterized protein</fullName>
    </submittedName>
</protein>
<gene>
    <name evidence="2" type="ORF">Pmani_007067</name>
</gene>
<dbReference type="Proteomes" id="UP001292094">
    <property type="component" value="Unassembled WGS sequence"/>
</dbReference>
<evidence type="ECO:0000313" key="2">
    <source>
        <dbReference type="EMBL" id="KAK4322156.1"/>
    </source>
</evidence>
<sequence length="145" mass="15880">MLCQTKRNKSNSGEVNSSQQHTTLTDTFTHAPLNTLLHPPHIFHIQSTTISPPNFSISPHTPSIPDALPSSGPHSLLISTSSSTTSLLFLSYPIQLCLPVFHFLHSAVHQSALSTSHLYHISQQPPAILCLSQPYYLLYPVSSLS</sequence>
<name>A0AAE1Q941_9EUCA</name>